<dbReference type="EMBL" id="LAVV01014575">
    <property type="protein sequence ID" value="KNZ44634.1"/>
    <property type="molecule type" value="Genomic_DNA"/>
</dbReference>
<comment type="caution">
    <text evidence="2">The sequence shown here is derived from an EMBL/GenBank/DDBJ whole genome shotgun (WGS) entry which is preliminary data.</text>
</comment>
<reference evidence="2 3" key="1">
    <citation type="submission" date="2015-08" db="EMBL/GenBank/DDBJ databases">
        <title>Next Generation Sequencing and Analysis of the Genome of Puccinia sorghi L Schw, the Causal Agent of Maize Common Rust.</title>
        <authorList>
            <person name="Rochi L."/>
            <person name="Burguener G."/>
            <person name="Darino M."/>
            <person name="Turjanski A."/>
            <person name="Kreff E."/>
            <person name="Dieguez M.J."/>
            <person name="Sacco F."/>
        </authorList>
    </citation>
    <scope>NUCLEOTIDE SEQUENCE [LARGE SCALE GENOMIC DNA]</scope>
    <source>
        <strain evidence="2 3">RO10H11247</strain>
    </source>
</reference>
<evidence type="ECO:0000313" key="3">
    <source>
        <dbReference type="Proteomes" id="UP000037035"/>
    </source>
</evidence>
<evidence type="ECO:0000256" key="1">
    <source>
        <dbReference type="SAM" id="MobiDB-lite"/>
    </source>
</evidence>
<feature type="compositionally biased region" description="Polar residues" evidence="1">
    <location>
        <begin position="10"/>
        <end position="24"/>
    </location>
</feature>
<proteinExistence type="predicted"/>
<feature type="non-terminal residue" evidence="2">
    <location>
        <position position="219"/>
    </location>
</feature>
<organism evidence="2 3">
    <name type="scientific">Puccinia sorghi</name>
    <dbReference type="NCBI Taxonomy" id="27349"/>
    <lineage>
        <taxon>Eukaryota</taxon>
        <taxon>Fungi</taxon>
        <taxon>Dikarya</taxon>
        <taxon>Basidiomycota</taxon>
        <taxon>Pucciniomycotina</taxon>
        <taxon>Pucciniomycetes</taxon>
        <taxon>Pucciniales</taxon>
        <taxon>Pucciniaceae</taxon>
        <taxon>Puccinia</taxon>
    </lineage>
</organism>
<accession>A0A0L6U7V1</accession>
<feature type="region of interest" description="Disordered" evidence="1">
    <location>
        <begin position="1"/>
        <end position="29"/>
    </location>
</feature>
<gene>
    <name evidence="2" type="ORF">VP01_8974g1</name>
</gene>
<dbReference type="Proteomes" id="UP000037035">
    <property type="component" value="Unassembled WGS sequence"/>
</dbReference>
<dbReference type="VEuPathDB" id="FungiDB:VP01_8974g1"/>
<name>A0A0L6U7V1_9BASI</name>
<evidence type="ECO:0000313" key="2">
    <source>
        <dbReference type="EMBL" id="KNZ44634.1"/>
    </source>
</evidence>
<keyword evidence="3" id="KW-1185">Reference proteome</keyword>
<dbReference type="AlphaFoldDB" id="A0A0L6U7V1"/>
<protein>
    <submittedName>
        <fullName evidence="2">Uncharacterized protein</fullName>
    </submittedName>
</protein>
<sequence length="219" mass="25173">MAALGVDLFSRNSGDPNHTNTNQSREQDPIEEFELYQKINCLTKFKIFYSKQKYKKTIWASISSPKAFQIVFHSWSTSYDQFQELVARHCNNQFPSAGPLIRETARLGKDVVSCGLKLSNENPSQIEKQEAAAAEVWNHLISIEASRNASTSRRRNQEDLNDPTLDFEDTTNLYMEKLYQALQPNLNYEKDFPIFIDPKDPNRHIPLMLATVQAWAKAL</sequence>